<dbReference type="Pfam" id="PF00258">
    <property type="entry name" value="Flavodoxin_1"/>
    <property type="match status" value="1"/>
</dbReference>
<dbReference type="AlphaFoldDB" id="A0A5J6LEB3"/>
<dbReference type="PROSITE" id="PS50902">
    <property type="entry name" value="FLAVODOXIN_LIKE"/>
    <property type="match status" value="1"/>
</dbReference>
<keyword evidence="8" id="KW-1185">Reference proteome</keyword>
<dbReference type="InterPro" id="IPR001709">
    <property type="entry name" value="Flavoprot_Pyr_Nucl_cyt_Rdtase"/>
</dbReference>
<dbReference type="InterPro" id="IPR029039">
    <property type="entry name" value="Flavoprotein-like_sf"/>
</dbReference>
<dbReference type="InterPro" id="IPR001433">
    <property type="entry name" value="OxRdtase_FAD/NAD-bd"/>
</dbReference>
<evidence type="ECO:0000259" key="5">
    <source>
        <dbReference type="PROSITE" id="PS50902"/>
    </source>
</evidence>
<dbReference type="Pfam" id="PF00175">
    <property type="entry name" value="NAD_binding_1"/>
    <property type="match status" value="1"/>
</dbReference>
<organism evidence="7 8">
    <name type="scientific">Nitrincola iocasae</name>
    <dbReference type="NCBI Taxonomy" id="2614693"/>
    <lineage>
        <taxon>Bacteria</taxon>
        <taxon>Pseudomonadati</taxon>
        <taxon>Pseudomonadota</taxon>
        <taxon>Gammaproteobacteria</taxon>
        <taxon>Oceanospirillales</taxon>
        <taxon>Oceanospirillaceae</taxon>
        <taxon>Nitrincola</taxon>
    </lineage>
</organism>
<dbReference type="InterPro" id="IPR017927">
    <property type="entry name" value="FAD-bd_FR_type"/>
</dbReference>
<keyword evidence="4" id="KW-0812">Transmembrane</keyword>
<dbReference type="PRINTS" id="PR00369">
    <property type="entry name" value="FLAVODOXIN"/>
</dbReference>
<dbReference type="GO" id="GO:0004783">
    <property type="term" value="F:sulfite reductase (NADPH) activity"/>
    <property type="evidence" value="ECO:0007669"/>
    <property type="project" value="TreeGrafter"/>
</dbReference>
<accession>A0A5J6LEB3</accession>
<dbReference type="PANTHER" id="PTHR19384">
    <property type="entry name" value="NITRIC OXIDE SYNTHASE-RELATED"/>
    <property type="match status" value="1"/>
</dbReference>
<dbReference type="CDD" id="cd06201">
    <property type="entry name" value="SiR_like2"/>
    <property type="match status" value="1"/>
</dbReference>
<evidence type="ECO:0000256" key="3">
    <source>
        <dbReference type="ARBA" id="ARBA00022982"/>
    </source>
</evidence>
<dbReference type="InterPro" id="IPR039261">
    <property type="entry name" value="FNR_nucleotide-bd"/>
</dbReference>
<feature type="domain" description="Flavodoxin-like" evidence="5">
    <location>
        <begin position="335"/>
        <end position="470"/>
    </location>
</feature>
<feature type="transmembrane region" description="Helical" evidence="4">
    <location>
        <begin position="172"/>
        <end position="194"/>
    </location>
</feature>
<dbReference type="GO" id="GO:0005829">
    <property type="term" value="C:cytosol"/>
    <property type="evidence" value="ECO:0007669"/>
    <property type="project" value="TreeGrafter"/>
</dbReference>
<evidence type="ECO:0000259" key="6">
    <source>
        <dbReference type="PROSITE" id="PS51384"/>
    </source>
</evidence>
<dbReference type="Proteomes" id="UP000325606">
    <property type="component" value="Chromosome"/>
</dbReference>
<dbReference type="SUPFAM" id="SSF52218">
    <property type="entry name" value="Flavoproteins"/>
    <property type="match status" value="1"/>
</dbReference>
<dbReference type="InterPro" id="IPR001094">
    <property type="entry name" value="Flavdoxin-like"/>
</dbReference>
<dbReference type="GO" id="GO:0050660">
    <property type="term" value="F:flavin adenine dinucleotide binding"/>
    <property type="evidence" value="ECO:0007669"/>
    <property type="project" value="TreeGrafter"/>
</dbReference>
<dbReference type="KEGG" id="nik:F5I99_09045"/>
<evidence type="ECO:0000256" key="4">
    <source>
        <dbReference type="SAM" id="Phobius"/>
    </source>
</evidence>
<keyword evidence="1" id="KW-0285">Flavoprotein</keyword>
<evidence type="ECO:0000256" key="2">
    <source>
        <dbReference type="ARBA" id="ARBA00022643"/>
    </source>
</evidence>
<dbReference type="Pfam" id="PF03929">
    <property type="entry name" value="PepSY_TM"/>
    <property type="match status" value="1"/>
</dbReference>
<dbReference type="Gene3D" id="3.40.50.80">
    <property type="entry name" value="Nucleotide-binding domain of ferredoxin-NADP reductase (FNR) module"/>
    <property type="match status" value="1"/>
</dbReference>
<name>A0A5J6LEB3_9GAMM</name>
<dbReference type="InterPro" id="IPR005625">
    <property type="entry name" value="PepSY-ass_TM"/>
</dbReference>
<proteinExistence type="predicted"/>
<sequence length="740" mass="80270">MWRKLHSLPGLLTAVFLIVLAVTGTILSISPALERSGAIVPAVGEVTVAQLAERVTAHYPGTEQIKRLPSGGVVVYYMNDGNPGADRVNPITGQGIAPYQPSAFFRWIKDLHRAFLMDNGGRLIAGVSAFLMVLMCISGAFMLSRRAGGWGALLRPFKGAGDHRIHSELARFAVIGLLLSALTGSYMSAVRFGLLPQVVGSEPDFPAEVSGGTPAVIGSLKALKNTDLSNLHDLVFPYPNDPQDVFSLSTRQGAGFIDQSTGEMLQYEATPVNSQLYDWMMRLHTGEGLWWLGLILGATALTVPVLSISGTRIWWKRRRATGRVLDNADIATADTIILVGTENNTTWGFARDLHEQMAAAGRRVLSVDMNQLADTYPQATTLLVLTSTYGDGGAPTSANKFMEKLHHFHAPNGLQFAVLGFGDKQFASFCKFAIQVDKGLAFIGLERLAAVGFVDRKSTEQFTEWGNRIAVVTGVPLALSHNPVPTTRFELALVDRADFGVAVQAPTSILRFGPASGKKILWGLFRKKANQLPGFDAGDLIGILPPGGKAPRYYSLASSNEDGLLEICVRKQPDGLCSGFLHNLTPGDRIQGFIQHNPNFRPAAGHHPTILIGAGAGIGPLTGFIRKNNAKHPMYLYWGGRNPQSDFLYEPELSRYLEDSRLSGLNTAFSRAPESAYVQDKISEDASNVCHMIETGAQILVCGGRDMASSVKQVINEILLPLNLDVDTLERDGRYLEDVY</sequence>
<keyword evidence="3" id="KW-0249">Electron transport</keyword>
<dbReference type="SUPFAM" id="SSF63380">
    <property type="entry name" value="Riboflavin synthase domain-like"/>
    <property type="match status" value="1"/>
</dbReference>
<dbReference type="PRINTS" id="PR00371">
    <property type="entry name" value="FPNCR"/>
</dbReference>
<evidence type="ECO:0000256" key="1">
    <source>
        <dbReference type="ARBA" id="ARBA00022630"/>
    </source>
</evidence>
<dbReference type="GO" id="GO:0010181">
    <property type="term" value="F:FMN binding"/>
    <property type="evidence" value="ECO:0007669"/>
    <property type="project" value="InterPro"/>
</dbReference>
<keyword evidence="3" id="KW-0813">Transport</keyword>
<feature type="domain" description="FAD-binding FR-type" evidence="6">
    <location>
        <begin position="486"/>
        <end position="603"/>
    </location>
</feature>
<gene>
    <name evidence="7" type="ORF">F5I99_09045</name>
</gene>
<dbReference type="PROSITE" id="PS51384">
    <property type="entry name" value="FAD_FR"/>
    <property type="match status" value="1"/>
</dbReference>
<dbReference type="EMBL" id="CP044222">
    <property type="protein sequence ID" value="QEW06636.1"/>
    <property type="molecule type" value="Genomic_DNA"/>
</dbReference>
<feature type="transmembrane region" description="Helical" evidence="4">
    <location>
        <begin position="289"/>
        <end position="309"/>
    </location>
</feature>
<keyword evidence="4" id="KW-1133">Transmembrane helix</keyword>
<reference evidence="7 8" key="1">
    <citation type="submission" date="2019-09" db="EMBL/GenBank/DDBJ databases">
        <title>Nitrincola iocasae sp. nov., a bacterium isolated from the sediment collected at a cold seep field in South China Sea.</title>
        <authorList>
            <person name="Zhang H."/>
            <person name="Wang H."/>
            <person name="Li C."/>
        </authorList>
    </citation>
    <scope>NUCLEOTIDE SEQUENCE [LARGE SCALE GENOMIC DNA]</scope>
    <source>
        <strain evidence="7 8">KXZD1103</strain>
    </source>
</reference>
<dbReference type="InterPro" id="IPR008254">
    <property type="entry name" value="Flavodoxin/NO_synth"/>
</dbReference>
<evidence type="ECO:0000313" key="7">
    <source>
        <dbReference type="EMBL" id="QEW06636.1"/>
    </source>
</evidence>
<dbReference type="Gene3D" id="3.40.50.360">
    <property type="match status" value="1"/>
</dbReference>
<dbReference type="SUPFAM" id="SSF52343">
    <property type="entry name" value="Ferredoxin reductase-like, C-terminal NADP-linked domain"/>
    <property type="match status" value="1"/>
</dbReference>
<evidence type="ECO:0000313" key="8">
    <source>
        <dbReference type="Proteomes" id="UP000325606"/>
    </source>
</evidence>
<dbReference type="InterPro" id="IPR017938">
    <property type="entry name" value="Riboflavin_synthase-like_b-brl"/>
</dbReference>
<feature type="transmembrane region" description="Helical" evidence="4">
    <location>
        <begin position="12"/>
        <end position="33"/>
    </location>
</feature>
<keyword evidence="4" id="KW-0472">Membrane</keyword>
<dbReference type="RefSeq" id="WP_151055228.1">
    <property type="nucleotide sequence ID" value="NZ_CP044222.1"/>
</dbReference>
<keyword evidence="2" id="KW-0288">FMN</keyword>
<protein>
    <submittedName>
        <fullName evidence="7">Nitric oxide synthase</fullName>
    </submittedName>
</protein>
<dbReference type="Gene3D" id="2.40.30.10">
    <property type="entry name" value="Translation factors"/>
    <property type="match status" value="1"/>
</dbReference>
<feature type="transmembrane region" description="Helical" evidence="4">
    <location>
        <begin position="123"/>
        <end position="143"/>
    </location>
</feature>